<feature type="compositionally biased region" description="Low complexity" evidence="1">
    <location>
        <begin position="415"/>
        <end position="425"/>
    </location>
</feature>
<evidence type="ECO:0000256" key="1">
    <source>
        <dbReference type="SAM" id="MobiDB-lite"/>
    </source>
</evidence>
<proteinExistence type="predicted"/>
<dbReference type="EMBL" id="ML976772">
    <property type="protein sequence ID" value="KAF1965038.1"/>
    <property type="molecule type" value="Genomic_DNA"/>
</dbReference>
<dbReference type="OrthoDB" id="5383784at2759"/>
<accession>A0A6A5UJW5</accession>
<reference evidence="2" key="1">
    <citation type="journal article" date="2020" name="Stud. Mycol.">
        <title>101 Dothideomycetes genomes: a test case for predicting lifestyles and emergence of pathogens.</title>
        <authorList>
            <person name="Haridas S."/>
            <person name="Albert R."/>
            <person name="Binder M."/>
            <person name="Bloem J."/>
            <person name="Labutti K."/>
            <person name="Salamov A."/>
            <person name="Andreopoulos B."/>
            <person name="Baker S."/>
            <person name="Barry K."/>
            <person name="Bills G."/>
            <person name="Bluhm B."/>
            <person name="Cannon C."/>
            <person name="Castanera R."/>
            <person name="Culley D."/>
            <person name="Daum C."/>
            <person name="Ezra D."/>
            <person name="Gonzalez J."/>
            <person name="Henrissat B."/>
            <person name="Kuo A."/>
            <person name="Liang C."/>
            <person name="Lipzen A."/>
            <person name="Lutzoni F."/>
            <person name="Magnuson J."/>
            <person name="Mondo S."/>
            <person name="Nolan M."/>
            <person name="Ohm R."/>
            <person name="Pangilinan J."/>
            <person name="Park H.-J."/>
            <person name="Ramirez L."/>
            <person name="Alfaro M."/>
            <person name="Sun H."/>
            <person name="Tritt A."/>
            <person name="Yoshinaga Y."/>
            <person name="Zwiers L.-H."/>
            <person name="Turgeon B."/>
            <person name="Goodwin S."/>
            <person name="Spatafora J."/>
            <person name="Crous P."/>
            <person name="Grigoriev I."/>
        </authorList>
    </citation>
    <scope>NUCLEOTIDE SEQUENCE</scope>
    <source>
        <strain evidence="2">CBS 107.79</strain>
    </source>
</reference>
<feature type="region of interest" description="Disordered" evidence="1">
    <location>
        <begin position="404"/>
        <end position="432"/>
    </location>
</feature>
<dbReference type="Proteomes" id="UP000800036">
    <property type="component" value="Unassembled WGS sequence"/>
</dbReference>
<sequence>MGRQAYLNKIAFGRSAFEPAQTTTSTSEYVQLTSVQQERAHDHGRRLREAQNDVLASIGVVERRRSPSQSLPGSYEERLRELEEEDTVGHAVAITSTLTENACTWWVGSIRERLLTFRYPVVHSFSSIVSSERHLSGRSLIYSGFLARSLYQLCVQATVYGAHILRPVERLLIHHGSRKSRYFYRRWRAAFHATFRISLELLFYPFSYYSFLQRIGLVPPRPLLPPLGSFLPFSGQSPLLPLSVYYSALASPAEFFKALATSPFVFVCLENFFDRWVYAIITAPMEATIIRPTNPDLVSPEEGKRERDSSILGLRKKPPTFVHNAIARLFGLIGWGNGNSSVYLHSSLVGSHTHGIQNGGSIEVGGSHVRNISRREIPAGSQNVPVSPEPEAPETITVPISSLSEALPSSPPASSPLSPTASEASQNDADPRIRITTRGPLVEMEVRLPPQVLSSHTEIAGSGPPTPIQHNMVSAVPMRTSGVLPYHRVSQLSLEPSSMIGSICRAQITRLVSLPLKLVALRLVASHHLAGRAEHAGSRSVYNAFALPTDLRWKSVGVFVSRLALCSMLELALDLGLWVYEYWAVSWLGTRAFDWGAL</sequence>
<dbReference type="AlphaFoldDB" id="A0A6A5UJW5"/>
<keyword evidence="3" id="KW-1185">Reference proteome</keyword>
<organism evidence="2 3">
    <name type="scientific">Bimuria novae-zelandiae CBS 107.79</name>
    <dbReference type="NCBI Taxonomy" id="1447943"/>
    <lineage>
        <taxon>Eukaryota</taxon>
        <taxon>Fungi</taxon>
        <taxon>Dikarya</taxon>
        <taxon>Ascomycota</taxon>
        <taxon>Pezizomycotina</taxon>
        <taxon>Dothideomycetes</taxon>
        <taxon>Pleosporomycetidae</taxon>
        <taxon>Pleosporales</taxon>
        <taxon>Massarineae</taxon>
        <taxon>Didymosphaeriaceae</taxon>
        <taxon>Bimuria</taxon>
    </lineage>
</organism>
<gene>
    <name evidence="2" type="ORF">BU23DRAFT_490949</name>
</gene>
<protein>
    <submittedName>
        <fullName evidence="2">Uncharacterized protein</fullName>
    </submittedName>
</protein>
<name>A0A6A5UJW5_9PLEO</name>
<evidence type="ECO:0000313" key="2">
    <source>
        <dbReference type="EMBL" id="KAF1965038.1"/>
    </source>
</evidence>
<evidence type="ECO:0000313" key="3">
    <source>
        <dbReference type="Proteomes" id="UP000800036"/>
    </source>
</evidence>